<evidence type="ECO:0000313" key="3">
    <source>
        <dbReference type="Proteomes" id="UP000824055"/>
    </source>
</evidence>
<reference evidence="2" key="2">
    <citation type="submission" date="2021-04" db="EMBL/GenBank/DDBJ databases">
        <authorList>
            <person name="Gilroy R."/>
        </authorList>
    </citation>
    <scope>NUCLEOTIDE SEQUENCE</scope>
    <source>
        <strain evidence="2">ChiHecec3B27-8219</strain>
    </source>
</reference>
<gene>
    <name evidence="2" type="ORF">H9966_07380</name>
</gene>
<name>A0A9D2JX03_9BACT</name>
<reference evidence="2" key="1">
    <citation type="journal article" date="2021" name="PeerJ">
        <title>Extensive microbial diversity within the chicken gut microbiome revealed by metagenomics and culture.</title>
        <authorList>
            <person name="Gilroy R."/>
            <person name="Ravi A."/>
            <person name="Getino M."/>
            <person name="Pursley I."/>
            <person name="Horton D.L."/>
            <person name="Alikhan N.F."/>
            <person name="Baker D."/>
            <person name="Gharbi K."/>
            <person name="Hall N."/>
            <person name="Watson M."/>
            <person name="Adriaenssens E.M."/>
            <person name="Foster-Nyarko E."/>
            <person name="Jarju S."/>
            <person name="Secka A."/>
            <person name="Antonio M."/>
            <person name="Oren A."/>
            <person name="Chaudhuri R.R."/>
            <person name="La Ragione R."/>
            <person name="Hildebrand F."/>
            <person name="Pallen M.J."/>
        </authorList>
    </citation>
    <scope>NUCLEOTIDE SEQUENCE</scope>
    <source>
        <strain evidence="2">ChiHecec3B27-8219</strain>
    </source>
</reference>
<dbReference type="Proteomes" id="UP000824055">
    <property type="component" value="Unassembled WGS sequence"/>
</dbReference>
<sequence length="187" mass="20279">MKARLLMALVVVLSFCGCGAEDLYTSDYACRFVFNTKYHAGTSIETALNGPGMYTMISASKIGGVWHIYSTLNDGQDKTEDIRLNTAEENYADYSDLGAANGIIIGLSNFNGLVAWDRQCANCLRDHGGLRYPLRWAGANRQSVECTNCGRLYSLETGAVTEGDPGISLFRYRISYAGIGSVVSVGN</sequence>
<evidence type="ECO:0008006" key="4">
    <source>
        <dbReference type="Google" id="ProtNLM"/>
    </source>
</evidence>
<protein>
    <recommendedName>
        <fullName evidence="4">Lipoprotein</fullName>
    </recommendedName>
</protein>
<feature type="chain" id="PRO_5038417903" description="Lipoprotein" evidence="1">
    <location>
        <begin position="21"/>
        <end position="187"/>
    </location>
</feature>
<comment type="caution">
    <text evidence="2">The sequence shown here is derived from an EMBL/GenBank/DDBJ whole genome shotgun (WGS) entry which is preliminary data.</text>
</comment>
<dbReference type="EMBL" id="DXBE01000053">
    <property type="protein sequence ID" value="HIZ69682.1"/>
    <property type="molecule type" value="Genomic_DNA"/>
</dbReference>
<dbReference type="PROSITE" id="PS51257">
    <property type="entry name" value="PROKAR_LIPOPROTEIN"/>
    <property type="match status" value="1"/>
</dbReference>
<keyword evidence="1" id="KW-0732">Signal</keyword>
<proteinExistence type="predicted"/>
<feature type="signal peptide" evidence="1">
    <location>
        <begin position="1"/>
        <end position="20"/>
    </location>
</feature>
<dbReference type="AlphaFoldDB" id="A0A9D2JX03"/>
<organism evidence="2 3">
    <name type="scientific">Candidatus Prevotella avicola</name>
    <dbReference type="NCBI Taxonomy" id="2838738"/>
    <lineage>
        <taxon>Bacteria</taxon>
        <taxon>Pseudomonadati</taxon>
        <taxon>Bacteroidota</taxon>
        <taxon>Bacteroidia</taxon>
        <taxon>Bacteroidales</taxon>
        <taxon>Prevotellaceae</taxon>
        <taxon>Prevotella</taxon>
    </lineage>
</organism>
<accession>A0A9D2JX03</accession>
<evidence type="ECO:0000256" key="1">
    <source>
        <dbReference type="SAM" id="SignalP"/>
    </source>
</evidence>
<evidence type="ECO:0000313" key="2">
    <source>
        <dbReference type="EMBL" id="HIZ69682.1"/>
    </source>
</evidence>